<dbReference type="SUPFAM" id="SSF52490">
    <property type="entry name" value="Tubulin nucleotide-binding domain-like"/>
    <property type="match status" value="1"/>
</dbReference>
<reference evidence="4" key="1">
    <citation type="submission" date="2021-01" db="EMBL/GenBank/DDBJ databases">
        <authorList>
            <person name="Corre E."/>
            <person name="Pelletier E."/>
            <person name="Niang G."/>
            <person name="Scheremetjew M."/>
            <person name="Finn R."/>
            <person name="Kale V."/>
            <person name="Holt S."/>
            <person name="Cochrane G."/>
            <person name="Meng A."/>
            <person name="Brown T."/>
            <person name="Cohen L."/>
        </authorList>
    </citation>
    <scope>NUCLEOTIDE SEQUENCE</scope>
    <source>
        <strain evidence="4">308</strain>
    </source>
</reference>
<evidence type="ECO:0000256" key="1">
    <source>
        <dbReference type="ARBA" id="ARBA00022741"/>
    </source>
</evidence>
<dbReference type="GO" id="GO:0032153">
    <property type="term" value="C:cell division site"/>
    <property type="evidence" value="ECO:0007669"/>
    <property type="project" value="TreeGrafter"/>
</dbReference>
<dbReference type="GO" id="GO:0005525">
    <property type="term" value="F:GTP binding"/>
    <property type="evidence" value="ECO:0007669"/>
    <property type="project" value="UniProtKB-KW"/>
</dbReference>
<keyword evidence="2" id="KW-0342">GTP-binding</keyword>
<name>A0A7S1B7E8_9STRA</name>
<sequence length="436" mass="48131">MSYCNLVTPFEIFGRCAEDIIYTDNGSCDSTANTTDTDCSNYNEQADESVNFELLTAATSYTDTINNMYVAKKAERTRSKGLEQLAAATGDTDTIINSGYAVKETKPTRSKEFNAGEKNKKGIKMIKIVGVGGIGREAISRIKEAKQVSSTRIKFCHIDTDEKSMFEKKKVGHVLSISNELTGGKGTNGDPVKGRLCVKDNLEKIKEECNDVDVLIIVTSLNGGTSCGASPAISEFVRAATNCFTIAVVAFPSRTKSILQMNKAIKALENLEKNVDFIVLSHDIKAHKNLPQNQLLEKGALCFLSPFLETSTSLEKMKAHLAKDRFGVLGVGAITNPSKLACKKNLSKNLLTIPTRYAERVIITCSKKDCSQKDIEGIRKSMSKDLNPRTQKIKWRFFDNEYSDKRTLVTYLATAIKEKPSIVMKQMKRSSVCSFI</sequence>
<dbReference type="Pfam" id="PF00091">
    <property type="entry name" value="Tubulin"/>
    <property type="match status" value="1"/>
</dbReference>
<dbReference type="GO" id="GO:0005737">
    <property type="term" value="C:cytoplasm"/>
    <property type="evidence" value="ECO:0007669"/>
    <property type="project" value="TreeGrafter"/>
</dbReference>
<dbReference type="GO" id="GO:0051301">
    <property type="term" value="P:cell division"/>
    <property type="evidence" value="ECO:0007669"/>
    <property type="project" value="TreeGrafter"/>
</dbReference>
<dbReference type="Gene3D" id="3.40.50.1440">
    <property type="entry name" value="Tubulin/FtsZ, GTPase domain"/>
    <property type="match status" value="1"/>
</dbReference>
<organism evidence="4">
    <name type="scientific">Corethron hystrix</name>
    <dbReference type="NCBI Taxonomy" id="216773"/>
    <lineage>
        <taxon>Eukaryota</taxon>
        <taxon>Sar</taxon>
        <taxon>Stramenopiles</taxon>
        <taxon>Ochrophyta</taxon>
        <taxon>Bacillariophyta</taxon>
        <taxon>Coscinodiscophyceae</taxon>
        <taxon>Corethrophycidae</taxon>
        <taxon>Corethrales</taxon>
        <taxon>Corethraceae</taxon>
        <taxon>Corethron</taxon>
    </lineage>
</organism>
<dbReference type="InterPro" id="IPR036525">
    <property type="entry name" value="Tubulin/FtsZ_GTPase_sf"/>
</dbReference>
<dbReference type="PANTHER" id="PTHR30314:SF3">
    <property type="entry name" value="MITOCHONDRIAL DIVISION PROTEIN FSZA"/>
    <property type="match status" value="1"/>
</dbReference>
<evidence type="ECO:0000313" key="4">
    <source>
        <dbReference type="EMBL" id="CAD8877213.1"/>
    </source>
</evidence>
<evidence type="ECO:0000259" key="3">
    <source>
        <dbReference type="SMART" id="SM00864"/>
    </source>
</evidence>
<dbReference type="InterPro" id="IPR003008">
    <property type="entry name" value="Tubulin_FtsZ_GTPase"/>
</dbReference>
<dbReference type="SMART" id="SM00864">
    <property type="entry name" value="Tubulin"/>
    <property type="match status" value="1"/>
</dbReference>
<feature type="domain" description="Tubulin/FtsZ GTPase" evidence="3">
    <location>
        <begin position="125"/>
        <end position="311"/>
    </location>
</feature>
<dbReference type="GO" id="GO:0003924">
    <property type="term" value="F:GTPase activity"/>
    <property type="evidence" value="ECO:0007669"/>
    <property type="project" value="InterPro"/>
</dbReference>
<dbReference type="AlphaFoldDB" id="A0A7S1B7E8"/>
<protein>
    <recommendedName>
        <fullName evidence="3">Tubulin/FtsZ GTPase domain-containing protein</fullName>
    </recommendedName>
</protein>
<proteinExistence type="predicted"/>
<gene>
    <name evidence="4" type="ORF">CHYS00102_LOCUS4397</name>
</gene>
<accession>A0A7S1B7E8</accession>
<dbReference type="PANTHER" id="PTHR30314">
    <property type="entry name" value="CELL DIVISION PROTEIN FTSZ-RELATED"/>
    <property type="match status" value="1"/>
</dbReference>
<dbReference type="InterPro" id="IPR045061">
    <property type="entry name" value="FtsZ/CetZ"/>
</dbReference>
<keyword evidence="1" id="KW-0547">Nucleotide-binding</keyword>
<evidence type="ECO:0000256" key="2">
    <source>
        <dbReference type="ARBA" id="ARBA00023134"/>
    </source>
</evidence>
<dbReference type="EMBL" id="HBFR01006135">
    <property type="protein sequence ID" value="CAD8877213.1"/>
    <property type="molecule type" value="Transcribed_RNA"/>
</dbReference>